<evidence type="ECO:0000313" key="1">
    <source>
        <dbReference type="EMBL" id="RVW47924.1"/>
    </source>
</evidence>
<proteinExistence type="predicted"/>
<reference evidence="1 2" key="1">
    <citation type="journal article" date="2018" name="PLoS Genet.">
        <title>Population sequencing reveals clonal diversity and ancestral inbreeding in the grapevine cultivar Chardonnay.</title>
        <authorList>
            <person name="Roach M.J."/>
            <person name="Johnson D.L."/>
            <person name="Bohlmann J."/>
            <person name="van Vuuren H.J."/>
            <person name="Jones S.J."/>
            <person name="Pretorius I.S."/>
            <person name="Schmidt S.A."/>
            <person name="Borneman A.R."/>
        </authorList>
    </citation>
    <scope>NUCLEOTIDE SEQUENCE [LARGE SCALE GENOMIC DNA]</scope>
    <source>
        <strain evidence="2">cv. Chardonnay</strain>
        <tissue evidence="1">Leaf</tissue>
    </source>
</reference>
<evidence type="ECO:0008006" key="3">
    <source>
        <dbReference type="Google" id="ProtNLM"/>
    </source>
</evidence>
<gene>
    <name evidence="1" type="ORF">CK203_116691</name>
</gene>
<dbReference type="EMBL" id="QGNW01001263">
    <property type="protein sequence ID" value="RVW47924.1"/>
    <property type="molecule type" value="Genomic_DNA"/>
</dbReference>
<dbReference type="AlphaFoldDB" id="A0A438EJM1"/>
<dbReference type="Pfam" id="PF14223">
    <property type="entry name" value="Retrotran_gag_2"/>
    <property type="match status" value="1"/>
</dbReference>
<comment type="caution">
    <text evidence="1">The sequence shown here is derived from an EMBL/GenBank/DDBJ whole genome shotgun (WGS) entry which is preliminary data.</text>
</comment>
<organism evidence="1 2">
    <name type="scientific">Vitis vinifera</name>
    <name type="common">Grape</name>
    <dbReference type="NCBI Taxonomy" id="29760"/>
    <lineage>
        <taxon>Eukaryota</taxon>
        <taxon>Viridiplantae</taxon>
        <taxon>Streptophyta</taxon>
        <taxon>Embryophyta</taxon>
        <taxon>Tracheophyta</taxon>
        <taxon>Spermatophyta</taxon>
        <taxon>Magnoliopsida</taxon>
        <taxon>eudicotyledons</taxon>
        <taxon>Gunneridae</taxon>
        <taxon>Pentapetalae</taxon>
        <taxon>rosids</taxon>
        <taxon>Vitales</taxon>
        <taxon>Vitaceae</taxon>
        <taxon>Viteae</taxon>
        <taxon>Vitis</taxon>
    </lineage>
</organism>
<evidence type="ECO:0000313" key="2">
    <source>
        <dbReference type="Proteomes" id="UP000288805"/>
    </source>
</evidence>
<accession>A0A438EJM1</accession>
<name>A0A438EJM1_VITVI</name>
<protein>
    <recommendedName>
        <fullName evidence="3">Retrotransposon gag domain-containing protein</fullName>
    </recommendedName>
</protein>
<dbReference type="OrthoDB" id="992753at2759"/>
<sequence>MLDPKDSEYAAWCQYDGLVKTWMLNSLEPEIAASVGLTSTAKKMWDDIKEMFSNDGNNSRIFSLFQQLVDNKEGERSLPEFFAAYRGIINELQRAKIMMGYVSFVVNEGTLWIDVGISMVSPIGLPKVLSCPISNIPKVANVTLAFNGSTSFSTVPKDVIQISKEEYGRLLHS</sequence>
<dbReference type="Proteomes" id="UP000288805">
    <property type="component" value="Unassembled WGS sequence"/>
</dbReference>
<dbReference type="PANTHER" id="PTHR37610:SF40">
    <property type="entry name" value="OS01G0909600 PROTEIN"/>
    <property type="match status" value="1"/>
</dbReference>
<dbReference type="PANTHER" id="PTHR37610">
    <property type="entry name" value="CCHC-TYPE DOMAIN-CONTAINING PROTEIN"/>
    <property type="match status" value="1"/>
</dbReference>